<evidence type="ECO:0008006" key="3">
    <source>
        <dbReference type="Google" id="ProtNLM"/>
    </source>
</evidence>
<protein>
    <recommendedName>
        <fullName evidence="3">Lipoprotein</fullName>
    </recommendedName>
</protein>
<dbReference type="PROSITE" id="PS51257">
    <property type="entry name" value="PROKAR_LIPOPROTEIN"/>
    <property type="match status" value="1"/>
</dbReference>
<evidence type="ECO:0000313" key="1">
    <source>
        <dbReference type="EMBL" id="UUV21720.1"/>
    </source>
</evidence>
<name>A0ABY5NT54_9FLAO</name>
<keyword evidence="2" id="KW-1185">Reference proteome</keyword>
<evidence type="ECO:0000313" key="2">
    <source>
        <dbReference type="Proteomes" id="UP001317001"/>
    </source>
</evidence>
<gene>
    <name evidence="1" type="ORF">NPX36_01315</name>
</gene>
<proteinExistence type="predicted"/>
<accession>A0ABY5NT54</accession>
<sequence length="113" mass="13378">MKKKIFIISSLFLFISCKTDCEWNANGYRNEECLIIVDELSPDNTTTMSIKGISIEDGKYTVSSENQRWWYTYRDQIERGDTIIKRKGELTFNIHKKDTILSYNWECEGQVYK</sequence>
<organism evidence="1 2">
    <name type="scientific">Paenimyroides aestuarii</name>
    <dbReference type="NCBI Taxonomy" id="2968490"/>
    <lineage>
        <taxon>Bacteria</taxon>
        <taxon>Pseudomonadati</taxon>
        <taxon>Bacteroidota</taxon>
        <taxon>Flavobacteriia</taxon>
        <taxon>Flavobacteriales</taxon>
        <taxon>Flavobacteriaceae</taxon>
        <taxon>Paenimyroides</taxon>
    </lineage>
</organism>
<reference evidence="1 2" key="1">
    <citation type="submission" date="2022-08" db="EMBL/GenBank/DDBJ databases">
        <title>Myroides zhujiangensis sp. nov., a novel bacterium isolated from sediment in the Pearl River Estuary.</title>
        <authorList>
            <person name="Cui L."/>
        </authorList>
    </citation>
    <scope>NUCLEOTIDE SEQUENCE [LARGE SCALE GENOMIC DNA]</scope>
    <source>
        <strain evidence="1 2">SCSIO 72103</strain>
    </source>
</reference>
<dbReference type="RefSeq" id="WP_257499640.1">
    <property type="nucleotide sequence ID" value="NZ_CP102382.1"/>
</dbReference>
<dbReference type="Proteomes" id="UP001317001">
    <property type="component" value="Chromosome"/>
</dbReference>
<dbReference type="EMBL" id="CP102382">
    <property type="protein sequence ID" value="UUV21720.1"/>
    <property type="molecule type" value="Genomic_DNA"/>
</dbReference>